<keyword evidence="1" id="KW-0489">Methyltransferase</keyword>
<dbReference type="Gene3D" id="3.40.50.150">
    <property type="entry name" value="Vaccinia Virus protein VP39"/>
    <property type="match status" value="1"/>
</dbReference>
<name>A0A7S3N5K6_9SPIT</name>
<gene>
    <name evidence="3" type="ORF">EHAR0213_LOCUS1718</name>
</gene>
<dbReference type="InterPro" id="IPR010286">
    <property type="entry name" value="METTL16/RlmF"/>
</dbReference>
<accession>A0A7S3N5K6</accession>
<protein>
    <submittedName>
        <fullName evidence="3">Uncharacterized protein</fullName>
    </submittedName>
</protein>
<dbReference type="PANTHER" id="PTHR13393">
    <property type="entry name" value="SAM-DEPENDENT METHYLTRANSFERASE"/>
    <property type="match status" value="1"/>
</dbReference>
<reference evidence="3" key="1">
    <citation type="submission" date="2021-01" db="EMBL/GenBank/DDBJ databases">
        <authorList>
            <person name="Corre E."/>
            <person name="Pelletier E."/>
            <person name="Niang G."/>
            <person name="Scheremetjew M."/>
            <person name="Finn R."/>
            <person name="Kale V."/>
            <person name="Holt S."/>
            <person name="Cochrane G."/>
            <person name="Meng A."/>
            <person name="Brown T."/>
            <person name="Cohen L."/>
        </authorList>
    </citation>
    <scope>NUCLEOTIDE SEQUENCE</scope>
    <source>
        <strain evidence="3">FSP1.4</strain>
    </source>
</reference>
<dbReference type="InterPro" id="IPR029063">
    <property type="entry name" value="SAM-dependent_MTases_sf"/>
</dbReference>
<dbReference type="GO" id="GO:0008168">
    <property type="term" value="F:methyltransferase activity"/>
    <property type="evidence" value="ECO:0007669"/>
    <property type="project" value="UniProtKB-KW"/>
</dbReference>
<proteinExistence type="predicted"/>
<dbReference type="EMBL" id="HBII01003707">
    <property type="protein sequence ID" value="CAE0342811.1"/>
    <property type="molecule type" value="Transcribed_RNA"/>
</dbReference>
<organism evidence="3">
    <name type="scientific">Euplotes harpa</name>
    <dbReference type="NCBI Taxonomy" id="151035"/>
    <lineage>
        <taxon>Eukaryota</taxon>
        <taxon>Sar</taxon>
        <taxon>Alveolata</taxon>
        <taxon>Ciliophora</taxon>
        <taxon>Intramacronucleata</taxon>
        <taxon>Spirotrichea</taxon>
        <taxon>Hypotrichia</taxon>
        <taxon>Euplotida</taxon>
        <taxon>Euplotidae</taxon>
        <taxon>Euplotes</taxon>
    </lineage>
</organism>
<dbReference type="AlphaFoldDB" id="A0A7S3N5K6"/>
<dbReference type="GO" id="GO:0070475">
    <property type="term" value="P:rRNA base methylation"/>
    <property type="evidence" value="ECO:0007669"/>
    <property type="project" value="TreeGrafter"/>
</dbReference>
<dbReference type="GO" id="GO:0005634">
    <property type="term" value="C:nucleus"/>
    <property type="evidence" value="ECO:0007669"/>
    <property type="project" value="TreeGrafter"/>
</dbReference>
<evidence type="ECO:0000313" key="3">
    <source>
        <dbReference type="EMBL" id="CAE0342811.1"/>
    </source>
</evidence>
<evidence type="ECO:0000256" key="2">
    <source>
        <dbReference type="ARBA" id="ARBA00022679"/>
    </source>
</evidence>
<evidence type="ECO:0000256" key="1">
    <source>
        <dbReference type="ARBA" id="ARBA00022603"/>
    </source>
</evidence>
<sequence length="103" mass="12131">MCNPPFFSSLVERTERRSVKSVHSRKDEDVTEGGEIGFLCRMVKESVAFKHKIKWFTAFIGRKIDFVFLCKYLECMLDDIVYTSGTIEMGHTKRWLIAWKFVQ</sequence>
<dbReference type="Pfam" id="PF05971">
    <property type="entry name" value="Methyltransf_10"/>
    <property type="match status" value="1"/>
</dbReference>
<keyword evidence="2" id="KW-0808">Transferase</keyword>
<dbReference type="PANTHER" id="PTHR13393:SF0">
    <property type="entry name" value="RNA N6-ADENOSINE-METHYLTRANSFERASE METTL16"/>
    <property type="match status" value="1"/>
</dbReference>